<dbReference type="SUPFAM" id="SSF51735">
    <property type="entry name" value="NAD(P)-binding Rossmann-fold domains"/>
    <property type="match status" value="1"/>
</dbReference>
<protein>
    <recommendedName>
        <fullName evidence="1">PRISE-like Rossmann-fold domain-containing protein</fullName>
    </recommendedName>
</protein>
<dbReference type="Proteomes" id="UP001324427">
    <property type="component" value="Unassembled WGS sequence"/>
</dbReference>
<dbReference type="AlphaFoldDB" id="A0AAV9JTT7"/>
<evidence type="ECO:0000259" key="1">
    <source>
        <dbReference type="Pfam" id="PF22917"/>
    </source>
</evidence>
<feature type="domain" description="PRISE-like Rossmann-fold" evidence="1">
    <location>
        <begin position="171"/>
        <end position="332"/>
    </location>
</feature>
<dbReference type="Pfam" id="PF22917">
    <property type="entry name" value="PRISE"/>
    <property type="match status" value="1"/>
</dbReference>
<evidence type="ECO:0000313" key="2">
    <source>
        <dbReference type="EMBL" id="KAK4548846.1"/>
    </source>
</evidence>
<accession>A0AAV9JTT7</accession>
<proteinExistence type="predicted"/>
<dbReference type="EMBL" id="JAVFHQ010000006">
    <property type="protein sequence ID" value="KAK4548846.1"/>
    <property type="molecule type" value="Genomic_DNA"/>
</dbReference>
<dbReference type="CDD" id="cd08948">
    <property type="entry name" value="5beta-POR_like_SDR_a"/>
    <property type="match status" value="1"/>
</dbReference>
<keyword evidence="3" id="KW-1185">Reference proteome</keyword>
<sequence>MGSERQPLQTKGIFHSLPTFSPDIKGLTAIVTGANGISGFHTMRVLLESPQRWTKVWAASRRPPPQEMMDLLPPEHRKRVEHVACDFLSKPEEIAKQLTDKDVTADAVFFYSYAQPRPEPGAPAWSNAQELLDTNSKYNVCISLIELVLTVVTSAALLRNFLGALDVAKITPKRVLLQTGAKSYGIHLGPYRTPPMESDPRVTLEPNFYYPQEDSLFQYCKDHDASWNIICPAWIIGAVTNAAMNALHPLAVYAAVQAHKGEKLHYPGDYSAWLGLGEHSTAMLTGYLSEWAVLEDKCKDQKFNSSDTSILPNNRLWPELARWYGCDGYGGPELDESKLTTIDHGDGPTPLGYGPSAKTRFSFTLSKWAEEPANQEAWREIMQKHGVTHNPFEDIEAHFTFGDFAAFGAPLLLSMNKARTMGWTGHVDTLESLHKAYSELSQLGMLPPPVAEARPLV</sequence>
<gene>
    <name evidence="2" type="ORF">LTR36_008619</name>
</gene>
<evidence type="ECO:0000313" key="3">
    <source>
        <dbReference type="Proteomes" id="UP001324427"/>
    </source>
</evidence>
<dbReference type="PANTHER" id="PTHR32487">
    <property type="entry name" value="3-OXO-DELTA(4,5)-STEROID 5-BETA-REDUCTASE"/>
    <property type="match status" value="1"/>
</dbReference>
<reference evidence="2 3" key="1">
    <citation type="submission" date="2021-11" db="EMBL/GenBank/DDBJ databases">
        <title>Black yeast isolated from Biological Soil Crust.</title>
        <authorList>
            <person name="Kurbessoian T."/>
        </authorList>
    </citation>
    <scope>NUCLEOTIDE SEQUENCE [LARGE SCALE GENOMIC DNA]</scope>
    <source>
        <strain evidence="2 3">CCFEE 5522</strain>
    </source>
</reference>
<dbReference type="InterPro" id="IPR055222">
    <property type="entry name" value="PRISE-like_Rossmann-fold"/>
</dbReference>
<dbReference type="Gene3D" id="3.40.50.720">
    <property type="entry name" value="NAD(P)-binding Rossmann-like Domain"/>
    <property type="match status" value="1"/>
</dbReference>
<organism evidence="2 3">
    <name type="scientific">Oleoguttula mirabilis</name>
    <dbReference type="NCBI Taxonomy" id="1507867"/>
    <lineage>
        <taxon>Eukaryota</taxon>
        <taxon>Fungi</taxon>
        <taxon>Dikarya</taxon>
        <taxon>Ascomycota</taxon>
        <taxon>Pezizomycotina</taxon>
        <taxon>Dothideomycetes</taxon>
        <taxon>Dothideomycetidae</taxon>
        <taxon>Mycosphaerellales</taxon>
        <taxon>Teratosphaeriaceae</taxon>
        <taxon>Oleoguttula</taxon>
    </lineage>
</organism>
<name>A0AAV9JTT7_9PEZI</name>
<comment type="caution">
    <text evidence="2">The sequence shown here is derived from an EMBL/GenBank/DDBJ whole genome shotgun (WGS) entry which is preliminary data.</text>
</comment>
<dbReference type="InterPro" id="IPR036291">
    <property type="entry name" value="NAD(P)-bd_dom_sf"/>
</dbReference>
<dbReference type="PANTHER" id="PTHR32487:SF29">
    <property type="entry name" value="NAD-DEPENDENT EPIMERASE_DEHYDRATASE DOMAIN-CONTAINING PROTEIN"/>
    <property type="match status" value="1"/>
</dbReference>